<evidence type="ECO:0000256" key="2">
    <source>
        <dbReference type="SAM" id="SignalP"/>
    </source>
</evidence>
<evidence type="ECO:0000256" key="1">
    <source>
        <dbReference type="SAM" id="MobiDB-lite"/>
    </source>
</evidence>
<feature type="signal peptide" evidence="2">
    <location>
        <begin position="1"/>
        <end position="15"/>
    </location>
</feature>
<sequence>MFLWHACTRIVLKSGVHILVCECSKRGECDEDDRSQRKFHFGNWLRASNMGSRFRTVEEPTLPRPQLSRSHPRQWQPRPRDPFFYTELGSGYDSPPSPILNLVLNGSNKEPMVEEIDASMPKSPTKSAGYDNTIQEECITFGRIFSEQLEGKKITSRKEKGVLLPRATFILKILYEVNGSLEVLKKVRSDGSVIDSDTSVEPALQAS</sequence>
<evidence type="ECO:0000313" key="3">
    <source>
        <dbReference type="EMBL" id="PON47124.1"/>
    </source>
</evidence>
<dbReference type="AlphaFoldDB" id="A0A2P5BEB3"/>
<feature type="region of interest" description="Disordered" evidence="1">
    <location>
        <begin position="55"/>
        <end position="78"/>
    </location>
</feature>
<accession>A0A2P5BEB3</accession>
<name>A0A2P5BEB3_TREOI</name>
<protein>
    <submittedName>
        <fullName evidence="3">Uncharacterized protein</fullName>
    </submittedName>
</protein>
<evidence type="ECO:0000313" key="4">
    <source>
        <dbReference type="Proteomes" id="UP000237000"/>
    </source>
</evidence>
<keyword evidence="4" id="KW-1185">Reference proteome</keyword>
<gene>
    <name evidence="3" type="ORF">TorRG33x02_324170</name>
</gene>
<proteinExistence type="predicted"/>
<keyword evidence="2" id="KW-0732">Signal</keyword>
<comment type="caution">
    <text evidence="3">The sequence shown here is derived from an EMBL/GenBank/DDBJ whole genome shotgun (WGS) entry which is preliminary data.</text>
</comment>
<dbReference type="EMBL" id="JXTC01000540">
    <property type="protein sequence ID" value="PON47124.1"/>
    <property type="molecule type" value="Genomic_DNA"/>
</dbReference>
<dbReference type="InParanoid" id="A0A2P5BEB3"/>
<dbReference type="Proteomes" id="UP000237000">
    <property type="component" value="Unassembled WGS sequence"/>
</dbReference>
<feature type="chain" id="PRO_5015174769" evidence="2">
    <location>
        <begin position="16"/>
        <end position="207"/>
    </location>
</feature>
<reference evidence="4" key="1">
    <citation type="submission" date="2016-06" db="EMBL/GenBank/DDBJ databases">
        <title>Parallel loss of symbiosis genes in relatives of nitrogen-fixing non-legume Parasponia.</title>
        <authorList>
            <person name="Van Velzen R."/>
            <person name="Holmer R."/>
            <person name="Bu F."/>
            <person name="Rutten L."/>
            <person name="Van Zeijl A."/>
            <person name="Liu W."/>
            <person name="Santuari L."/>
            <person name="Cao Q."/>
            <person name="Sharma T."/>
            <person name="Shen D."/>
            <person name="Roswanjaya Y."/>
            <person name="Wardhani T."/>
            <person name="Kalhor M.S."/>
            <person name="Jansen J."/>
            <person name="Van den Hoogen J."/>
            <person name="Gungor B."/>
            <person name="Hartog M."/>
            <person name="Hontelez J."/>
            <person name="Verver J."/>
            <person name="Yang W.-C."/>
            <person name="Schijlen E."/>
            <person name="Repin R."/>
            <person name="Schilthuizen M."/>
            <person name="Schranz E."/>
            <person name="Heidstra R."/>
            <person name="Miyata K."/>
            <person name="Fedorova E."/>
            <person name="Kohlen W."/>
            <person name="Bisseling T."/>
            <person name="Smit S."/>
            <person name="Geurts R."/>
        </authorList>
    </citation>
    <scope>NUCLEOTIDE SEQUENCE [LARGE SCALE GENOMIC DNA]</scope>
    <source>
        <strain evidence="4">cv. RG33-2</strain>
    </source>
</reference>
<organism evidence="3 4">
    <name type="scientific">Trema orientale</name>
    <name type="common">Charcoal tree</name>
    <name type="synonym">Celtis orientalis</name>
    <dbReference type="NCBI Taxonomy" id="63057"/>
    <lineage>
        <taxon>Eukaryota</taxon>
        <taxon>Viridiplantae</taxon>
        <taxon>Streptophyta</taxon>
        <taxon>Embryophyta</taxon>
        <taxon>Tracheophyta</taxon>
        <taxon>Spermatophyta</taxon>
        <taxon>Magnoliopsida</taxon>
        <taxon>eudicotyledons</taxon>
        <taxon>Gunneridae</taxon>
        <taxon>Pentapetalae</taxon>
        <taxon>rosids</taxon>
        <taxon>fabids</taxon>
        <taxon>Rosales</taxon>
        <taxon>Cannabaceae</taxon>
        <taxon>Trema</taxon>
    </lineage>
</organism>